<name>A0A806KBN7_9BACT</name>
<reference evidence="3" key="1">
    <citation type="submission" date="2012-03" db="EMBL/GenBank/DDBJ databases">
        <title>Functional metagenomics reveals considerable lignocellulase gene clusters in the gut microbiome of a wood-feeding higher termite.</title>
        <authorList>
            <person name="Liu N."/>
        </authorList>
    </citation>
    <scope>NUCLEOTIDE SEQUENCE</scope>
</reference>
<sequence>MIRIVTAYPDVLNLYGDYANTAVLARFLRARGEMLELRSFTVGSYTNISSADLVIVGAGTENRMIYALRDLRRLSGELRSYVDKGGRLLLTGNALAIFGRGVDLIEQQGSLEALGILDLRVTVTPGRRYRELLCGSDLVDSPVVGSVNTSLEVESNEQPLFRVEKSSARLTNPVEGARRLNVFATELSGPLFVRNPELMRYFAQTLAARTLEWNLNDPFELRCLEGYDNIVKKLDAQLGRAKVRAV</sequence>
<dbReference type="Pfam" id="PF07685">
    <property type="entry name" value="GATase_3"/>
    <property type="match status" value="1"/>
</dbReference>
<keyword evidence="1 3" id="KW-0315">Glutamine amidotransferase</keyword>
<dbReference type="AlphaFoldDB" id="A0A806KBN7"/>
<evidence type="ECO:0000259" key="2">
    <source>
        <dbReference type="Pfam" id="PF07685"/>
    </source>
</evidence>
<protein>
    <submittedName>
        <fullName evidence="3">Putative glutamine amidotransferase</fullName>
    </submittedName>
</protein>
<feature type="domain" description="CobB/CobQ-like glutamine amidotransferase" evidence="2">
    <location>
        <begin position="3"/>
        <end position="192"/>
    </location>
</feature>
<dbReference type="GO" id="GO:0016740">
    <property type="term" value="F:transferase activity"/>
    <property type="evidence" value="ECO:0007669"/>
    <property type="project" value="UniProtKB-KW"/>
</dbReference>
<evidence type="ECO:0000313" key="3">
    <source>
        <dbReference type="EMBL" id="AGS51996.1"/>
    </source>
</evidence>
<dbReference type="EMBL" id="JQ844179">
    <property type="protein sequence ID" value="AGS51996.1"/>
    <property type="molecule type" value="Genomic_DNA"/>
</dbReference>
<evidence type="ECO:0000256" key="1">
    <source>
        <dbReference type="ARBA" id="ARBA00022962"/>
    </source>
</evidence>
<keyword evidence="3" id="KW-0808">Transferase</keyword>
<organism evidence="3">
    <name type="scientific">uncultured bacterium contig00006</name>
    <dbReference type="NCBI Taxonomy" id="1181498"/>
    <lineage>
        <taxon>Bacteria</taxon>
        <taxon>environmental samples</taxon>
    </lineage>
</organism>
<dbReference type="InterPro" id="IPR011698">
    <property type="entry name" value="GATase_3"/>
</dbReference>
<proteinExistence type="predicted"/>
<accession>A0A806KBN7</accession>